<organism evidence="2 3">
    <name type="scientific">Fibrella aestuarina BUZ 2</name>
    <dbReference type="NCBI Taxonomy" id="1166018"/>
    <lineage>
        <taxon>Bacteria</taxon>
        <taxon>Pseudomonadati</taxon>
        <taxon>Bacteroidota</taxon>
        <taxon>Cytophagia</taxon>
        <taxon>Cytophagales</taxon>
        <taxon>Spirosomataceae</taxon>
        <taxon>Fibrella</taxon>
    </lineage>
</organism>
<dbReference type="InterPro" id="IPR010664">
    <property type="entry name" value="LipoPS_assembly_LptC-rel"/>
</dbReference>
<dbReference type="GO" id="GO:0015221">
    <property type="term" value="F:lipopolysaccharide transmembrane transporter activity"/>
    <property type="evidence" value="ECO:0007669"/>
    <property type="project" value="InterPro"/>
</dbReference>
<dbReference type="Proteomes" id="UP000011058">
    <property type="component" value="Chromosome"/>
</dbReference>
<name>I0KCP4_9BACT</name>
<evidence type="ECO:0000313" key="3">
    <source>
        <dbReference type="Proteomes" id="UP000011058"/>
    </source>
</evidence>
<dbReference type="Gene3D" id="2.60.450.10">
    <property type="entry name" value="Lipopolysaccharide (LPS) transport protein A like domain"/>
    <property type="match status" value="1"/>
</dbReference>
<keyword evidence="1" id="KW-1133">Transmembrane helix</keyword>
<dbReference type="EMBL" id="HE796683">
    <property type="protein sequence ID" value="CCH01897.1"/>
    <property type="molecule type" value="Genomic_DNA"/>
</dbReference>
<keyword evidence="1" id="KW-0472">Membrane</keyword>
<dbReference type="InterPro" id="IPR026265">
    <property type="entry name" value="LptC"/>
</dbReference>
<evidence type="ECO:0000256" key="1">
    <source>
        <dbReference type="SAM" id="Phobius"/>
    </source>
</evidence>
<keyword evidence="3" id="KW-1185">Reference proteome</keyword>
<feature type="transmembrane region" description="Helical" evidence="1">
    <location>
        <begin position="21"/>
        <end position="44"/>
    </location>
</feature>
<sequence>MHNGRFTMHNGYWHKYVRLRSAGVFVGRMALYIVHCTLCITLLACEEEKKPARVEYKGPIEEIQNVKLLYSEAAALKVKLTTAKQLRYTNDDRKYPKEVFVDFYDPTGQQVVTTLRSDSGRYDKIKDLYTVMGHVVVINKQKREKLQTNLLHWNPNTKKVFTESRVVVSSQLTGERLYGLGLDANQDFSRYSIRKPTGVFNLEGGF</sequence>
<evidence type="ECO:0008006" key="4">
    <source>
        <dbReference type="Google" id="ProtNLM"/>
    </source>
</evidence>
<protein>
    <recommendedName>
        <fullName evidence="4">LPS export ABC transporter periplasmic protein LptC</fullName>
    </recommendedName>
</protein>
<keyword evidence="1" id="KW-0812">Transmembrane</keyword>
<dbReference type="PATRIC" id="fig|1166018.3.peg.839"/>
<proteinExistence type="predicted"/>
<dbReference type="KEGG" id="fae:FAES_3891"/>
<dbReference type="GO" id="GO:0005886">
    <property type="term" value="C:plasma membrane"/>
    <property type="evidence" value="ECO:0007669"/>
    <property type="project" value="InterPro"/>
</dbReference>
<dbReference type="NCBIfam" id="TIGR04409">
    <property type="entry name" value="LptC_YrbK"/>
    <property type="match status" value="1"/>
</dbReference>
<gene>
    <name evidence="2" type="ORF">FAES_3891</name>
</gene>
<dbReference type="HOGENOM" id="CLU_098275_1_0_10"/>
<accession>I0KCP4</accession>
<dbReference type="AlphaFoldDB" id="I0KCP4"/>
<evidence type="ECO:0000313" key="2">
    <source>
        <dbReference type="EMBL" id="CCH01897.1"/>
    </source>
</evidence>
<dbReference type="eggNOG" id="COG3117">
    <property type="taxonomic scope" value="Bacteria"/>
</dbReference>
<reference evidence="2 3" key="1">
    <citation type="journal article" date="2012" name="J. Bacteriol.">
        <title>Genome Sequence of Fibrella aestuarina BUZ 2T, a Filamentous Marine Bacterium.</title>
        <authorList>
            <person name="Filippini M."/>
            <person name="Qi W."/>
            <person name="Blom J."/>
            <person name="Goesmann A."/>
            <person name="Smits T.H."/>
            <person name="Bagheri H.C."/>
        </authorList>
    </citation>
    <scope>NUCLEOTIDE SEQUENCE [LARGE SCALE GENOMIC DNA]</scope>
    <source>
        <strain evidence="3">BUZ 2T</strain>
    </source>
</reference>
<dbReference type="Pfam" id="PF06835">
    <property type="entry name" value="LptC"/>
    <property type="match status" value="1"/>
</dbReference>
<dbReference type="STRING" id="1166018.FAES_3891"/>